<evidence type="ECO:0000256" key="3">
    <source>
        <dbReference type="ARBA" id="ARBA00023288"/>
    </source>
</evidence>
<evidence type="ECO:0000256" key="2">
    <source>
        <dbReference type="ARBA" id="ARBA00022723"/>
    </source>
</evidence>
<dbReference type="Pfam" id="PF00403">
    <property type="entry name" value="HMA"/>
    <property type="match status" value="1"/>
</dbReference>
<evidence type="ECO:0000313" key="7">
    <source>
        <dbReference type="EMBL" id="KAK6925877.1"/>
    </source>
</evidence>
<organism evidence="7 8">
    <name type="scientific">Dillenia turbinata</name>
    <dbReference type="NCBI Taxonomy" id="194707"/>
    <lineage>
        <taxon>Eukaryota</taxon>
        <taxon>Viridiplantae</taxon>
        <taxon>Streptophyta</taxon>
        <taxon>Embryophyta</taxon>
        <taxon>Tracheophyta</taxon>
        <taxon>Spermatophyta</taxon>
        <taxon>Magnoliopsida</taxon>
        <taxon>eudicotyledons</taxon>
        <taxon>Gunneridae</taxon>
        <taxon>Pentapetalae</taxon>
        <taxon>Dilleniales</taxon>
        <taxon>Dilleniaceae</taxon>
        <taxon>Dillenia</taxon>
    </lineage>
</organism>
<gene>
    <name evidence="7" type="ORF">RJ641_007596</name>
</gene>
<dbReference type="PROSITE" id="PS50846">
    <property type="entry name" value="HMA_2"/>
    <property type="match status" value="1"/>
</dbReference>
<dbReference type="Proteomes" id="UP001370490">
    <property type="component" value="Unassembled WGS sequence"/>
</dbReference>
<dbReference type="InterPro" id="IPR051863">
    <property type="entry name" value="HIPP"/>
</dbReference>
<dbReference type="Gene3D" id="3.30.70.100">
    <property type="match status" value="1"/>
</dbReference>
<sequence>QKVVVRVDLHDEKGKKKAMKAVSRLSGLQSLSVELKDSKLTATGDIDPVDVVSKLRKHFHTDILLVEALKSDKKDDGGKKDDKDKKDPIAEYWKQFFQQSYYPPQIYQTYYRPPPHYYVSEEDQNPCVIF</sequence>
<dbReference type="EMBL" id="JBAMMX010000015">
    <property type="protein sequence ID" value="KAK6925877.1"/>
    <property type="molecule type" value="Genomic_DNA"/>
</dbReference>
<evidence type="ECO:0000256" key="5">
    <source>
        <dbReference type="ARBA" id="ARBA00024045"/>
    </source>
</evidence>
<reference evidence="7 8" key="1">
    <citation type="submission" date="2023-12" db="EMBL/GenBank/DDBJ databases">
        <title>A high-quality genome assembly for Dillenia turbinata (Dilleniales).</title>
        <authorList>
            <person name="Chanderbali A."/>
        </authorList>
    </citation>
    <scope>NUCLEOTIDE SEQUENCE [LARGE SCALE GENOMIC DNA]</scope>
    <source>
        <strain evidence="7">LSX21</strain>
        <tissue evidence="7">Leaf</tissue>
    </source>
</reference>
<dbReference type="PANTHER" id="PTHR45811">
    <property type="entry name" value="COPPER TRANSPORT PROTEIN FAMILY-RELATED"/>
    <property type="match status" value="1"/>
</dbReference>
<feature type="domain" description="HMA" evidence="6">
    <location>
        <begin position="1"/>
        <end position="67"/>
    </location>
</feature>
<protein>
    <submittedName>
        <fullName evidence="7">Heavy metal-associated domain, HMA</fullName>
    </submittedName>
</protein>
<evidence type="ECO:0000256" key="1">
    <source>
        <dbReference type="ARBA" id="ARBA00022481"/>
    </source>
</evidence>
<keyword evidence="1" id="KW-0488">Methylation</keyword>
<accession>A0AAN8Z5P1</accession>
<evidence type="ECO:0000256" key="4">
    <source>
        <dbReference type="ARBA" id="ARBA00023289"/>
    </source>
</evidence>
<dbReference type="InterPro" id="IPR036163">
    <property type="entry name" value="HMA_dom_sf"/>
</dbReference>
<keyword evidence="3" id="KW-0449">Lipoprotein</keyword>
<dbReference type="GO" id="GO:0046872">
    <property type="term" value="F:metal ion binding"/>
    <property type="evidence" value="ECO:0007669"/>
    <property type="project" value="UniProtKB-KW"/>
</dbReference>
<comment type="similarity">
    <text evidence="5">Belongs to the HIPP family.</text>
</comment>
<name>A0AAN8Z5P1_9MAGN</name>
<keyword evidence="2" id="KW-0479">Metal-binding</keyword>
<feature type="non-terminal residue" evidence="7">
    <location>
        <position position="1"/>
    </location>
</feature>
<dbReference type="PANTHER" id="PTHR45811:SF50">
    <property type="entry name" value="HEAVY METAL-ASSOCIATED ISOPRENYLATED PLANT PROTEIN 12-RELATED"/>
    <property type="match status" value="1"/>
</dbReference>
<dbReference type="InterPro" id="IPR006121">
    <property type="entry name" value="HMA_dom"/>
</dbReference>
<dbReference type="AlphaFoldDB" id="A0AAN8Z5P1"/>
<evidence type="ECO:0000259" key="6">
    <source>
        <dbReference type="PROSITE" id="PS50846"/>
    </source>
</evidence>
<proteinExistence type="inferred from homology"/>
<keyword evidence="4" id="KW-0636">Prenylation</keyword>
<comment type="caution">
    <text evidence="7">The sequence shown here is derived from an EMBL/GenBank/DDBJ whole genome shotgun (WGS) entry which is preliminary data.</text>
</comment>
<keyword evidence="8" id="KW-1185">Reference proteome</keyword>
<dbReference type="SUPFAM" id="SSF55008">
    <property type="entry name" value="HMA, heavy metal-associated domain"/>
    <property type="match status" value="1"/>
</dbReference>
<evidence type="ECO:0000313" key="8">
    <source>
        <dbReference type="Proteomes" id="UP001370490"/>
    </source>
</evidence>